<protein>
    <submittedName>
        <fullName evidence="1">Uncharacterized protein</fullName>
    </submittedName>
</protein>
<organism evidence="1 2">
    <name type="scientific">Citrus sinensis</name>
    <name type="common">Sweet orange</name>
    <name type="synonym">Citrus aurantium var. sinensis</name>
    <dbReference type="NCBI Taxonomy" id="2711"/>
    <lineage>
        <taxon>Eukaryota</taxon>
        <taxon>Viridiplantae</taxon>
        <taxon>Streptophyta</taxon>
        <taxon>Embryophyta</taxon>
        <taxon>Tracheophyta</taxon>
        <taxon>Spermatophyta</taxon>
        <taxon>Magnoliopsida</taxon>
        <taxon>eudicotyledons</taxon>
        <taxon>Gunneridae</taxon>
        <taxon>Pentapetalae</taxon>
        <taxon>rosids</taxon>
        <taxon>malvids</taxon>
        <taxon>Sapindales</taxon>
        <taxon>Rutaceae</taxon>
        <taxon>Aurantioideae</taxon>
        <taxon>Citrus</taxon>
    </lineage>
</organism>
<accession>A0A067GQB1</accession>
<evidence type="ECO:0000313" key="1">
    <source>
        <dbReference type="EMBL" id="KDO81789.1"/>
    </source>
</evidence>
<dbReference type="Proteomes" id="UP000027120">
    <property type="component" value="Unassembled WGS sequence"/>
</dbReference>
<reference evidence="1 2" key="1">
    <citation type="submission" date="2014-04" db="EMBL/GenBank/DDBJ databases">
        <authorList>
            <consortium name="International Citrus Genome Consortium"/>
            <person name="Gmitter F."/>
            <person name="Chen C."/>
            <person name="Farmerie W."/>
            <person name="Harkins T."/>
            <person name="Desany B."/>
            <person name="Mohiuddin M."/>
            <person name="Kodira C."/>
            <person name="Borodovsky M."/>
            <person name="Lomsadze A."/>
            <person name="Burns P."/>
            <person name="Jenkins J."/>
            <person name="Prochnik S."/>
            <person name="Shu S."/>
            <person name="Chapman J."/>
            <person name="Pitluck S."/>
            <person name="Schmutz J."/>
            <person name="Rokhsar D."/>
        </authorList>
    </citation>
    <scope>NUCLEOTIDE SEQUENCE</scope>
</reference>
<sequence length="67" mass="7535">MAYTHSTPFSVSYHVSHPKLKYFPSICMKGIHTLDPLLPKQEAKPTKLFLKTILAVHSSSINHNTSN</sequence>
<evidence type="ECO:0000313" key="2">
    <source>
        <dbReference type="Proteomes" id="UP000027120"/>
    </source>
</evidence>
<dbReference type="EMBL" id="KK784875">
    <property type="protein sequence ID" value="KDO81789.1"/>
    <property type="molecule type" value="Genomic_DNA"/>
</dbReference>
<gene>
    <name evidence="1" type="ORF">CISIN_1g047560mg</name>
</gene>
<name>A0A067GQB1_CITSI</name>
<keyword evidence="2" id="KW-1185">Reference proteome</keyword>
<dbReference type="AlphaFoldDB" id="A0A067GQB1"/>
<proteinExistence type="predicted"/>